<organism evidence="2">
    <name type="scientific">uncultured Caudovirales phage</name>
    <dbReference type="NCBI Taxonomy" id="2100421"/>
    <lineage>
        <taxon>Viruses</taxon>
        <taxon>Duplodnaviria</taxon>
        <taxon>Heunggongvirae</taxon>
        <taxon>Uroviricota</taxon>
        <taxon>Caudoviricetes</taxon>
        <taxon>Peduoviridae</taxon>
        <taxon>Maltschvirus</taxon>
        <taxon>Maltschvirus maltsch</taxon>
    </lineage>
</organism>
<reference evidence="2" key="1">
    <citation type="submission" date="2020-04" db="EMBL/GenBank/DDBJ databases">
        <authorList>
            <person name="Chiriac C."/>
            <person name="Salcher M."/>
            <person name="Ghai R."/>
            <person name="Kavagutti S V."/>
        </authorList>
    </citation>
    <scope>NUCLEOTIDE SEQUENCE</scope>
</reference>
<name>A0A6J5M6Z5_9CAUD</name>
<dbReference type="EMBL" id="LR796380">
    <property type="protein sequence ID" value="CAB4140860.1"/>
    <property type="molecule type" value="Genomic_DNA"/>
</dbReference>
<evidence type="ECO:0000313" key="2">
    <source>
        <dbReference type="EMBL" id="CAB4140860.1"/>
    </source>
</evidence>
<proteinExistence type="predicted"/>
<evidence type="ECO:0000256" key="1">
    <source>
        <dbReference type="SAM" id="MobiDB-lite"/>
    </source>
</evidence>
<protein>
    <submittedName>
        <fullName evidence="2">Uncharacterized protein</fullName>
    </submittedName>
</protein>
<sequence>MRWNRRDIDGWHRWFAWYPVTIKDTDLGTVETVWFEKIERRALPHAGPNDPPYEYRNIDRSPY</sequence>
<gene>
    <name evidence="2" type="ORF">UFOVP395_195</name>
</gene>
<feature type="region of interest" description="Disordered" evidence="1">
    <location>
        <begin position="43"/>
        <end position="63"/>
    </location>
</feature>
<accession>A0A6J5M6Z5</accession>